<evidence type="ECO:0000313" key="2">
    <source>
        <dbReference type="Proteomes" id="UP001186974"/>
    </source>
</evidence>
<protein>
    <submittedName>
        <fullName evidence="1">Uncharacterized protein</fullName>
    </submittedName>
</protein>
<sequence>MATRYALNITFRFLPESVPRFLESFKPVHTRLRQEPNLLTFNIGQSTEDPGLVRFIETWKCEPQEIMAVIKSDYFKDFLENNKTLVTEPTKVAFFKIIENWKI</sequence>
<gene>
    <name evidence="1" type="ORF">LTS18_008057</name>
</gene>
<accession>A0ACC3DNV2</accession>
<evidence type="ECO:0000313" key="1">
    <source>
        <dbReference type="EMBL" id="KAK3078253.1"/>
    </source>
</evidence>
<organism evidence="1 2">
    <name type="scientific">Coniosporium uncinatum</name>
    <dbReference type="NCBI Taxonomy" id="93489"/>
    <lineage>
        <taxon>Eukaryota</taxon>
        <taxon>Fungi</taxon>
        <taxon>Dikarya</taxon>
        <taxon>Ascomycota</taxon>
        <taxon>Pezizomycotina</taxon>
        <taxon>Dothideomycetes</taxon>
        <taxon>Dothideomycetes incertae sedis</taxon>
        <taxon>Coniosporium</taxon>
    </lineage>
</organism>
<keyword evidence="2" id="KW-1185">Reference proteome</keyword>
<comment type="caution">
    <text evidence="1">The sequence shown here is derived from an EMBL/GenBank/DDBJ whole genome shotgun (WGS) entry which is preliminary data.</text>
</comment>
<proteinExistence type="predicted"/>
<reference evidence="1" key="1">
    <citation type="submission" date="2024-09" db="EMBL/GenBank/DDBJ databases">
        <title>Black Yeasts Isolated from many extreme environments.</title>
        <authorList>
            <person name="Coleine C."/>
            <person name="Stajich J.E."/>
            <person name="Selbmann L."/>
        </authorList>
    </citation>
    <scope>NUCLEOTIDE SEQUENCE</scope>
    <source>
        <strain evidence="1">CCFEE 5737</strain>
    </source>
</reference>
<dbReference type="EMBL" id="JAWDJW010002064">
    <property type="protein sequence ID" value="KAK3078253.1"/>
    <property type="molecule type" value="Genomic_DNA"/>
</dbReference>
<dbReference type="Proteomes" id="UP001186974">
    <property type="component" value="Unassembled WGS sequence"/>
</dbReference>
<name>A0ACC3DNV2_9PEZI</name>